<name>A0A084FYK3_PSEDA</name>
<dbReference type="SUPFAM" id="SSF82784">
    <property type="entry name" value="OsmC-like"/>
    <property type="match status" value="1"/>
</dbReference>
<dbReference type="InterPro" id="IPR003718">
    <property type="entry name" value="OsmC/Ohr_fam"/>
</dbReference>
<feature type="region of interest" description="Disordered" evidence="1">
    <location>
        <begin position="202"/>
        <end position="233"/>
    </location>
</feature>
<gene>
    <name evidence="2" type="ORF">SAPIO_CDS9214</name>
</gene>
<comment type="caution">
    <text evidence="2">The sequence shown here is derived from an EMBL/GenBank/DDBJ whole genome shotgun (WGS) entry which is preliminary data.</text>
</comment>
<feature type="compositionally biased region" description="Acidic residues" evidence="1">
    <location>
        <begin position="203"/>
        <end position="233"/>
    </location>
</feature>
<dbReference type="HOGENOM" id="CLU_934329_0_0_1"/>
<dbReference type="Gene3D" id="3.30.300.20">
    <property type="match status" value="1"/>
</dbReference>
<dbReference type="InterPro" id="IPR036102">
    <property type="entry name" value="OsmC/Ohrsf"/>
</dbReference>
<dbReference type="OrthoDB" id="3906254at2759"/>
<organism evidence="2 3">
    <name type="scientific">Pseudallescheria apiosperma</name>
    <name type="common">Scedosporium apiospermum</name>
    <dbReference type="NCBI Taxonomy" id="563466"/>
    <lineage>
        <taxon>Eukaryota</taxon>
        <taxon>Fungi</taxon>
        <taxon>Dikarya</taxon>
        <taxon>Ascomycota</taxon>
        <taxon>Pezizomycotina</taxon>
        <taxon>Sordariomycetes</taxon>
        <taxon>Hypocreomycetidae</taxon>
        <taxon>Microascales</taxon>
        <taxon>Microascaceae</taxon>
        <taxon>Scedosporium</taxon>
    </lineage>
</organism>
<proteinExistence type="predicted"/>
<evidence type="ECO:0000256" key="1">
    <source>
        <dbReference type="SAM" id="MobiDB-lite"/>
    </source>
</evidence>
<dbReference type="Proteomes" id="UP000028545">
    <property type="component" value="Unassembled WGS sequence"/>
</dbReference>
<sequence>MIPARATQLARGCLASQRRLCTSKTISGLRQFSATAAARQSITLQVTGRGSGTQQTVSVKDKPYTFPTDTYAVLGGKDEAPSPVAYSLASLGSCNQVTGFVVAKDHGIKLGEWEVTVQGVLPTAVLATGAQGNPNWESVTLKVKVQTDITGGNEDPKFKHFVSEVDRRCPISQLFKRSGVVFNKVWQNSSWEGVLGFPSGYYEDTDEDEDQDKVEDEKEENDEDSDGEQPDNEEWLGCSKAWAVADFFNLLQNLFRDLKFVPTDSLNVRDVFTIYPPSFDGVLPMIQEIHCQHGWPDL</sequence>
<evidence type="ECO:0000313" key="3">
    <source>
        <dbReference type="Proteomes" id="UP000028545"/>
    </source>
</evidence>
<keyword evidence="3" id="KW-1185">Reference proteome</keyword>
<dbReference type="EMBL" id="JOWA01000132">
    <property type="protein sequence ID" value="KEZ40165.1"/>
    <property type="molecule type" value="Genomic_DNA"/>
</dbReference>
<accession>A0A084FYK3</accession>
<dbReference type="PANTHER" id="PTHR35368">
    <property type="entry name" value="HYDROPEROXIDE REDUCTASE"/>
    <property type="match status" value="1"/>
</dbReference>
<dbReference type="PANTHER" id="PTHR35368:SF1">
    <property type="entry name" value="HYDROPEROXIDE REDUCTASE"/>
    <property type="match status" value="1"/>
</dbReference>
<dbReference type="Pfam" id="PF02566">
    <property type="entry name" value="OsmC"/>
    <property type="match status" value="1"/>
</dbReference>
<dbReference type="GeneID" id="27728286"/>
<reference evidence="2 3" key="1">
    <citation type="journal article" date="2014" name="Genome Announc.">
        <title>Draft genome sequence of the pathogenic fungus Scedosporium apiospermum.</title>
        <authorList>
            <person name="Vandeputte P."/>
            <person name="Ghamrawi S."/>
            <person name="Rechenmann M."/>
            <person name="Iltis A."/>
            <person name="Giraud S."/>
            <person name="Fleury M."/>
            <person name="Thornton C."/>
            <person name="Delhaes L."/>
            <person name="Meyer W."/>
            <person name="Papon N."/>
            <person name="Bouchara J.P."/>
        </authorList>
    </citation>
    <scope>NUCLEOTIDE SEQUENCE [LARGE SCALE GENOMIC DNA]</scope>
    <source>
        <strain evidence="2 3">IHEM 14462</strain>
    </source>
</reference>
<evidence type="ECO:0000313" key="2">
    <source>
        <dbReference type="EMBL" id="KEZ40165.1"/>
    </source>
</evidence>
<dbReference type="AlphaFoldDB" id="A0A084FYK3"/>
<dbReference type="InterPro" id="IPR015946">
    <property type="entry name" value="KH_dom-like_a/b"/>
</dbReference>
<dbReference type="VEuPathDB" id="FungiDB:SAPIO_CDS9214"/>
<dbReference type="KEGG" id="sapo:SAPIO_CDS9214"/>
<protein>
    <submittedName>
        <fullName evidence="2">Uncharacterized protein</fullName>
    </submittedName>
</protein>
<dbReference type="InterPro" id="IPR052924">
    <property type="entry name" value="OsmC/Ohr_hydroprdx_reductase"/>
</dbReference>
<dbReference type="RefSeq" id="XP_016639964.1">
    <property type="nucleotide sequence ID" value="XM_016790661.1"/>
</dbReference>